<feature type="compositionally biased region" description="Basic and acidic residues" evidence="1">
    <location>
        <begin position="8"/>
        <end position="23"/>
    </location>
</feature>
<dbReference type="EMBL" id="BTRK01000004">
    <property type="protein sequence ID" value="GMR48734.1"/>
    <property type="molecule type" value="Genomic_DNA"/>
</dbReference>
<dbReference type="AlphaFoldDB" id="A0AAN5I1X7"/>
<proteinExistence type="predicted"/>
<dbReference type="Proteomes" id="UP001328107">
    <property type="component" value="Unassembled WGS sequence"/>
</dbReference>
<accession>A0AAN5I1X7</accession>
<evidence type="ECO:0000313" key="3">
    <source>
        <dbReference type="Proteomes" id="UP001328107"/>
    </source>
</evidence>
<feature type="region of interest" description="Disordered" evidence="1">
    <location>
        <begin position="1"/>
        <end position="23"/>
    </location>
</feature>
<sequence>IFSPSCAPEEKPAPPPAPKEEEMPGLRCDWCVERGTDHCEKGKNGEDDTCFCKEGWSGKNCWRFPHFCPGMTCPKDSICRERVDHAVCECQNERCVVMERLANRTEEMKALDVG</sequence>
<feature type="non-terminal residue" evidence="2">
    <location>
        <position position="1"/>
    </location>
</feature>
<protein>
    <recommendedName>
        <fullName evidence="4">EGF-like domain-containing protein</fullName>
    </recommendedName>
</protein>
<evidence type="ECO:0000313" key="2">
    <source>
        <dbReference type="EMBL" id="GMR48734.1"/>
    </source>
</evidence>
<reference evidence="3" key="1">
    <citation type="submission" date="2022-10" db="EMBL/GenBank/DDBJ databases">
        <title>Genome assembly of Pristionchus species.</title>
        <authorList>
            <person name="Yoshida K."/>
            <person name="Sommer R.J."/>
        </authorList>
    </citation>
    <scope>NUCLEOTIDE SEQUENCE [LARGE SCALE GENOMIC DNA]</scope>
    <source>
        <strain evidence="3">RS5460</strain>
    </source>
</reference>
<organism evidence="2 3">
    <name type="scientific">Pristionchus mayeri</name>
    <dbReference type="NCBI Taxonomy" id="1317129"/>
    <lineage>
        <taxon>Eukaryota</taxon>
        <taxon>Metazoa</taxon>
        <taxon>Ecdysozoa</taxon>
        <taxon>Nematoda</taxon>
        <taxon>Chromadorea</taxon>
        <taxon>Rhabditida</taxon>
        <taxon>Rhabditina</taxon>
        <taxon>Diplogasteromorpha</taxon>
        <taxon>Diplogasteroidea</taxon>
        <taxon>Neodiplogasteridae</taxon>
        <taxon>Pristionchus</taxon>
    </lineage>
</organism>
<feature type="non-terminal residue" evidence="2">
    <location>
        <position position="114"/>
    </location>
</feature>
<gene>
    <name evidence="2" type="ORF">PMAYCL1PPCAC_18929</name>
</gene>
<keyword evidence="3" id="KW-1185">Reference proteome</keyword>
<comment type="caution">
    <text evidence="2">The sequence shown here is derived from an EMBL/GenBank/DDBJ whole genome shotgun (WGS) entry which is preliminary data.</text>
</comment>
<name>A0AAN5I1X7_9BILA</name>
<evidence type="ECO:0000256" key="1">
    <source>
        <dbReference type="SAM" id="MobiDB-lite"/>
    </source>
</evidence>
<evidence type="ECO:0008006" key="4">
    <source>
        <dbReference type="Google" id="ProtNLM"/>
    </source>
</evidence>